<evidence type="ECO:0000313" key="3">
    <source>
        <dbReference type="EMBL" id="MDC8013439.1"/>
    </source>
</evidence>
<organism evidence="3 4">
    <name type="scientific">Tahibacter soli</name>
    <dbReference type="NCBI Taxonomy" id="2983605"/>
    <lineage>
        <taxon>Bacteria</taxon>
        <taxon>Pseudomonadati</taxon>
        <taxon>Pseudomonadota</taxon>
        <taxon>Gammaproteobacteria</taxon>
        <taxon>Lysobacterales</taxon>
        <taxon>Rhodanobacteraceae</taxon>
        <taxon>Tahibacter</taxon>
    </lineage>
</organism>
<feature type="signal peptide" evidence="1">
    <location>
        <begin position="1"/>
        <end position="18"/>
    </location>
</feature>
<dbReference type="Gene3D" id="2.30.40.10">
    <property type="entry name" value="Urease, subunit C, domain 1"/>
    <property type="match status" value="1"/>
</dbReference>
<dbReference type="Gene3D" id="3.30.110.90">
    <property type="entry name" value="Amidohydrolase"/>
    <property type="match status" value="1"/>
</dbReference>
<dbReference type="SUPFAM" id="SSF51338">
    <property type="entry name" value="Composite domain of metallo-dependent hydrolases"/>
    <property type="match status" value="1"/>
</dbReference>
<comment type="caution">
    <text evidence="3">The sequence shown here is derived from an EMBL/GenBank/DDBJ whole genome shotgun (WGS) entry which is preliminary data.</text>
</comment>
<dbReference type="InterPro" id="IPR032466">
    <property type="entry name" value="Metal_Hydrolase"/>
</dbReference>
<evidence type="ECO:0000313" key="4">
    <source>
        <dbReference type="Proteomes" id="UP001139971"/>
    </source>
</evidence>
<reference evidence="3" key="1">
    <citation type="submission" date="2023-02" db="EMBL/GenBank/DDBJ databases">
        <title>Tahibacter soli sp. nov. isolated from soil.</title>
        <authorList>
            <person name="Baek J.H."/>
            <person name="Lee J.K."/>
            <person name="Choi D.G."/>
            <person name="Jeon C.O."/>
        </authorList>
    </citation>
    <scope>NUCLEOTIDE SEQUENCE</scope>
    <source>
        <strain evidence="3">BL</strain>
    </source>
</reference>
<dbReference type="GO" id="GO:0016810">
    <property type="term" value="F:hydrolase activity, acting on carbon-nitrogen (but not peptide) bonds"/>
    <property type="evidence" value="ECO:0007669"/>
    <property type="project" value="InterPro"/>
</dbReference>
<protein>
    <submittedName>
        <fullName evidence="3">Amidohydrolase family protein</fullName>
    </submittedName>
</protein>
<gene>
    <name evidence="3" type="ORF">OD750_012915</name>
</gene>
<dbReference type="InterPro" id="IPR006680">
    <property type="entry name" value="Amidohydro-rel"/>
</dbReference>
<name>A0A9X4BKQ1_9GAMM</name>
<dbReference type="InterPro" id="IPR011059">
    <property type="entry name" value="Metal-dep_hydrolase_composite"/>
</dbReference>
<dbReference type="Pfam" id="PF01979">
    <property type="entry name" value="Amidohydro_1"/>
    <property type="match status" value="1"/>
</dbReference>
<dbReference type="PANTHER" id="PTHR43135">
    <property type="entry name" value="ALPHA-D-RIBOSE 1-METHYLPHOSPHONATE 5-TRIPHOSPHATE DIPHOSPHATASE"/>
    <property type="match status" value="1"/>
</dbReference>
<dbReference type="PANTHER" id="PTHR43135:SF3">
    <property type="entry name" value="ALPHA-D-RIBOSE 1-METHYLPHOSPHONATE 5-TRIPHOSPHATE DIPHOSPHATASE"/>
    <property type="match status" value="1"/>
</dbReference>
<evidence type="ECO:0000259" key="2">
    <source>
        <dbReference type="Pfam" id="PF01979"/>
    </source>
</evidence>
<keyword evidence="4" id="KW-1185">Reference proteome</keyword>
<dbReference type="EMBL" id="JAOVZO020000017">
    <property type="protein sequence ID" value="MDC8013439.1"/>
    <property type="molecule type" value="Genomic_DNA"/>
</dbReference>
<dbReference type="Proteomes" id="UP001139971">
    <property type="component" value="Unassembled WGS sequence"/>
</dbReference>
<dbReference type="SUPFAM" id="SSF51556">
    <property type="entry name" value="Metallo-dependent hydrolases"/>
    <property type="match status" value="1"/>
</dbReference>
<proteinExistence type="predicted"/>
<dbReference type="AlphaFoldDB" id="A0A9X4BKQ1"/>
<feature type="chain" id="PRO_5040789472" evidence="1">
    <location>
        <begin position="19"/>
        <end position="666"/>
    </location>
</feature>
<dbReference type="RefSeq" id="WP_263545646.1">
    <property type="nucleotide sequence ID" value="NZ_JAOVZO020000017.1"/>
</dbReference>
<dbReference type="InterPro" id="IPR051781">
    <property type="entry name" value="Metallo-dep_Hydrolase"/>
</dbReference>
<feature type="domain" description="Amidohydrolase-related" evidence="2">
    <location>
        <begin position="551"/>
        <end position="647"/>
    </location>
</feature>
<sequence length="666" mass="72073">MRLPVAFALVLASSIAAAAPRARTDTYLMLGNAAGTQTVAEQADGSVRAEYSYNDRDHGDHIVATWTLDDAGLLVAYRGKGHNYMKAPVDEQFRIAHGKASWKSLDEAGDSANTKAFFLPANAPPEVVGVLARALLKAPDRRLALLPSGEARIEAAGELVVGDGASKTTVTHYRITGLGFSPSSVWLDRNGDTWLASQWVSVVPKGREAQAAKLVAEQDAAENAWHASLAQRIARQPAGDLVIRNARVFDPRDLAVTPGTSVLVRGERIVRVAPDAQIAAPGAEVVDARGRFLMPGLWDNHQHFGGIDGLLDIACGVTSARDLANDPDTFLARVARFDAGTEIGPRVFKAGMIDGSGKYSGPTKMHVDTAEEARHAVDWFADRGYVQIKTYMSIKPELVPLIADLAHARGMRVSGHVPSLMSAEQFVEAGADELQHFNYFVLDLLWPDVKETNRQSERFGKVAEHARDFPPDHPRVRAFLAFLVKHRTVLDPTLGLFEMRFAGDPKQPIPGLETVAPRFPPEMRRALRSASYEAPKGQEAAYREALPVMLALLKAAHDAGVTIVPGTDALAGYLLHHELELYARAGIEPARVLRMATLTSAQVMGADDRLGVIAAGKLADMVLIDGDPTRDIAQVRRVDLVLKGGKVYDPAQIEAALGMAPRDRTQ</sequence>
<keyword evidence="1" id="KW-0732">Signal</keyword>
<accession>A0A9X4BKQ1</accession>
<dbReference type="Gene3D" id="3.40.50.10910">
    <property type="entry name" value="Amidohydrolase"/>
    <property type="match status" value="1"/>
</dbReference>
<dbReference type="Gene3D" id="1.20.58.520">
    <property type="entry name" value="Amidohydrolase"/>
    <property type="match status" value="1"/>
</dbReference>
<evidence type="ECO:0000256" key="1">
    <source>
        <dbReference type="SAM" id="SignalP"/>
    </source>
</evidence>